<reference evidence="3 4" key="1">
    <citation type="journal article" date="2010" name="Nature">
        <title>The Ectocarpus genome and the independent evolution of multicellularity in brown algae.</title>
        <authorList>
            <person name="Cock J.M."/>
            <person name="Sterck L."/>
            <person name="Rouze P."/>
            <person name="Scornet D."/>
            <person name="Allen A.E."/>
            <person name="Amoutzias G."/>
            <person name="Anthouard V."/>
            <person name="Artiguenave F."/>
            <person name="Aury J.M."/>
            <person name="Badger J.H."/>
            <person name="Beszteri B."/>
            <person name="Billiau K."/>
            <person name="Bonnet E."/>
            <person name="Bothwell J.H."/>
            <person name="Bowler C."/>
            <person name="Boyen C."/>
            <person name="Brownlee C."/>
            <person name="Carrano C.J."/>
            <person name="Charrier B."/>
            <person name="Cho G.Y."/>
            <person name="Coelho S.M."/>
            <person name="Collen J."/>
            <person name="Corre E."/>
            <person name="Da Silva C."/>
            <person name="Delage L."/>
            <person name="Delaroque N."/>
            <person name="Dittami S.M."/>
            <person name="Doulbeau S."/>
            <person name="Elias M."/>
            <person name="Farnham G."/>
            <person name="Gachon C.M."/>
            <person name="Gschloessl B."/>
            <person name="Heesch S."/>
            <person name="Jabbari K."/>
            <person name="Jubin C."/>
            <person name="Kawai H."/>
            <person name="Kimura K."/>
            <person name="Kloareg B."/>
            <person name="Kupper F.C."/>
            <person name="Lang D."/>
            <person name="Le Bail A."/>
            <person name="Leblanc C."/>
            <person name="Lerouge P."/>
            <person name="Lohr M."/>
            <person name="Lopez P.J."/>
            <person name="Martens C."/>
            <person name="Maumus F."/>
            <person name="Michel G."/>
            <person name="Miranda-Saavedra D."/>
            <person name="Morales J."/>
            <person name="Moreau H."/>
            <person name="Motomura T."/>
            <person name="Nagasato C."/>
            <person name="Napoli C.A."/>
            <person name="Nelson D.R."/>
            <person name="Nyvall-Collen P."/>
            <person name="Peters A.F."/>
            <person name="Pommier C."/>
            <person name="Potin P."/>
            <person name="Poulain J."/>
            <person name="Quesneville H."/>
            <person name="Read B."/>
            <person name="Rensing S.A."/>
            <person name="Ritter A."/>
            <person name="Rousvoal S."/>
            <person name="Samanta M."/>
            <person name="Samson G."/>
            <person name="Schroeder D.C."/>
            <person name="Segurens B."/>
            <person name="Strittmatter M."/>
            <person name="Tonon T."/>
            <person name="Tregear J.W."/>
            <person name="Valentin K."/>
            <person name="von Dassow P."/>
            <person name="Yamagishi T."/>
            <person name="Van de Peer Y."/>
            <person name="Wincker P."/>
        </authorList>
    </citation>
    <scope>NUCLEOTIDE SEQUENCE [LARGE SCALE GENOMIC DNA]</scope>
    <source>
        <strain evidence="4">Ec32 / CCAP1310/4</strain>
    </source>
</reference>
<dbReference type="InParanoid" id="D7G8X9"/>
<dbReference type="InterPro" id="IPR000626">
    <property type="entry name" value="Ubiquitin-like_dom"/>
</dbReference>
<dbReference type="Proteomes" id="UP000002630">
    <property type="component" value="Linkage Group LG10"/>
</dbReference>
<dbReference type="EMBL" id="FN649735">
    <property type="protein sequence ID" value="CBJ28147.1"/>
    <property type="molecule type" value="Genomic_DNA"/>
</dbReference>
<feature type="domain" description="Ubiquitin-like" evidence="2">
    <location>
        <begin position="1"/>
        <end position="80"/>
    </location>
</feature>
<evidence type="ECO:0000256" key="1">
    <source>
        <dbReference type="SAM" id="MobiDB-lite"/>
    </source>
</evidence>
<sequence>MSMYIRLKRHNTTVFMHCEPADNFATIKAKAGKLMNIEQGQIGLFATRDKARELVDLATIGDQEIDNDQVLYVVKRSGDGYEDVSVTNTDGTTPAEGDVEK</sequence>
<evidence type="ECO:0000313" key="3">
    <source>
        <dbReference type="EMBL" id="CBJ28147.1"/>
    </source>
</evidence>
<dbReference type="InterPro" id="IPR029071">
    <property type="entry name" value="Ubiquitin-like_domsf"/>
</dbReference>
<accession>D7G8X9</accession>
<evidence type="ECO:0000313" key="4">
    <source>
        <dbReference type="Proteomes" id="UP000002630"/>
    </source>
</evidence>
<dbReference type="EMBL" id="FN649160">
    <property type="protein sequence ID" value="CBJ28147.1"/>
    <property type="molecule type" value="Genomic_DNA"/>
</dbReference>
<name>D7G8X9_ECTSI</name>
<dbReference type="STRING" id="2880.D7G8X9"/>
<dbReference type="SUPFAM" id="SSF54236">
    <property type="entry name" value="Ubiquitin-like"/>
    <property type="match status" value="1"/>
</dbReference>
<organism evidence="3 4">
    <name type="scientific">Ectocarpus siliculosus</name>
    <name type="common">Brown alga</name>
    <name type="synonym">Conferva siliculosa</name>
    <dbReference type="NCBI Taxonomy" id="2880"/>
    <lineage>
        <taxon>Eukaryota</taxon>
        <taxon>Sar</taxon>
        <taxon>Stramenopiles</taxon>
        <taxon>Ochrophyta</taxon>
        <taxon>PX clade</taxon>
        <taxon>Phaeophyceae</taxon>
        <taxon>Ectocarpales</taxon>
        <taxon>Ectocarpaceae</taxon>
        <taxon>Ectocarpus</taxon>
    </lineage>
</organism>
<dbReference type="PROSITE" id="PS50053">
    <property type="entry name" value="UBIQUITIN_2"/>
    <property type="match status" value="1"/>
</dbReference>
<proteinExistence type="predicted"/>
<dbReference type="AlphaFoldDB" id="D7G8X9"/>
<dbReference type="OMA" id="KENTEQW"/>
<dbReference type="Gene3D" id="3.10.20.90">
    <property type="entry name" value="Phosphatidylinositol 3-kinase Catalytic Subunit, Chain A, domain 1"/>
    <property type="match status" value="1"/>
</dbReference>
<feature type="region of interest" description="Disordered" evidence="1">
    <location>
        <begin position="81"/>
        <end position="101"/>
    </location>
</feature>
<dbReference type="PANTHER" id="PTHR47725:SF2">
    <property type="entry name" value="UBIQUITIN-LIKE DOMAIN-CONTAINING PROTEIN"/>
    <property type="match status" value="1"/>
</dbReference>
<protein>
    <recommendedName>
        <fullName evidence="2">Ubiquitin-like domain-containing protein</fullName>
    </recommendedName>
</protein>
<dbReference type="OrthoDB" id="428577at2759"/>
<keyword evidence="4" id="KW-1185">Reference proteome</keyword>
<gene>
    <name evidence="3" type="ORF">Esi_0092_0093</name>
</gene>
<dbReference type="PANTHER" id="PTHR47725">
    <property type="entry name" value="OS03G0364000 PROTEIN"/>
    <property type="match status" value="1"/>
</dbReference>
<dbReference type="eggNOG" id="ENOG502S61C">
    <property type="taxonomic scope" value="Eukaryota"/>
</dbReference>
<evidence type="ECO:0000259" key="2">
    <source>
        <dbReference type="PROSITE" id="PS50053"/>
    </source>
</evidence>